<dbReference type="NCBIfam" id="TIGR04183">
    <property type="entry name" value="Por_Secre_tail"/>
    <property type="match status" value="1"/>
</dbReference>
<dbReference type="EMBL" id="CP027806">
    <property type="protein sequence ID" value="AXJ00608.1"/>
    <property type="molecule type" value="Genomic_DNA"/>
</dbReference>
<dbReference type="GO" id="GO:0006508">
    <property type="term" value="P:proteolysis"/>
    <property type="evidence" value="ECO:0007669"/>
    <property type="project" value="UniProtKB-KW"/>
</dbReference>
<dbReference type="InterPro" id="IPR050131">
    <property type="entry name" value="Peptidase_S8_subtilisin-like"/>
</dbReference>
<dbReference type="Gene3D" id="2.60.40.4070">
    <property type="match status" value="1"/>
</dbReference>
<evidence type="ECO:0000259" key="7">
    <source>
        <dbReference type="Pfam" id="PF00082"/>
    </source>
</evidence>
<reference evidence="9 10" key="1">
    <citation type="submission" date="2018-03" db="EMBL/GenBank/DDBJ databases">
        <title>Phenotypic and genomic properties of Cyclonatronum proteinivorum gen. nov., sp. nov., a haloalkaliphilic bacteroidete from soda lakes possessing Na+-translocating rhodopsin.</title>
        <authorList>
            <person name="Toshchakov S.V."/>
            <person name="Korzhenkov A."/>
            <person name="Samarov N.I."/>
            <person name="Kublanov I.V."/>
            <person name="Muntyan M.S."/>
            <person name="Sorokin D.Y."/>
        </authorList>
    </citation>
    <scope>NUCLEOTIDE SEQUENCE [LARGE SCALE GENOMIC DNA]</scope>
    <source>
        <strain evidence="9 10">Omega</strain>
    </source>
</reference>
<dbReference type="PANTHER" id="PTHR43806:SF11">
    <property type="entry name" value="CEREVISIN-RELATED"/>
    <property type="match status" value="1"/>
</dbReference>
<organism evidence="9 10">
    <name type="scientific">Cyclonatronum proteinivorum</name>
    <dbReference type="NCBI Taxonomy" id="1457365"/>
    <lineage>
        <taxon>Bacteria</taxon>
        <taxon>Pseudomonadati</taxon>
        <taxon>Balneolota</taxon>
        <taxon>Balneolia</taxon>
        <taxon>Balneolales</taxon>
        <taxon>Cyclonatronaceae</taxon>
        <taxon>Cyclonatronum</taxon>
    </lineage>
</organism>
<keyword evidence="4 5" id="KW-0720">Serine protease</keyword>
<evidence type="ECO:0000256" key="3">
    <source>
        <dbReference type="ARBA" id="ARBA00022801"/>
    </source>
</evidence>
<dbReference type="InterPro" id="IPR015500">
    <property type="entry name" value="Peptidase_S8_subtilisin-rel"/>
</dbReference>
<evidence type="ECO:0000256" key="6">
    <source>
        <dbReference type="SAM" id="MobiDB-lite"/>
    </source>
</evidence>
<keyword evidence="10" id="KW-1185">Reference proteome</keyword>
<dbReference type="Gene3D" id="3.40.50.200">
    <property type="entry name" value="Peptidase S8/S53 domain"/>
    <property type="match status" value="1"/>
</dbReference>
<evidence type="ECO:0000256" key="1">
    <source>
        <dbReference type="ARBA" id="ARBA00011073"/>
    </source>
</evidence>
<feature type="active site" description="Charge relay system" evidence="5">
    <location>
        <position position="402"/>
    </location>
</feature>
<dbReference type="Proteomes" id="UP000254808">
    <property type="component" value="Chromosome"/>
</dbReference>
<dbReference type="PROSITE" id="PS00138">
    <property type="entry name" value="SUBTILASE_SER"/>
    <property type="match status" value="1"/>
</dbReference>
<protein>
    <submittedName>
        <fullName evidence="9">Por secretion system C-terminal sorting domain-containing protein</fullName>
    </submittedName>
</protein>
<gene>
    <name evidence="9" type="ORF">CYPRO_1352</name>
</gene>
<evidence type="ECO:0000256" key="5">
    <source>
        <dbReference type="PROSITE-ProRule" id="PRU01240"/>
    </source>
</evidence>
<dbReference type="InterPro" id="IPR000209">
    <property type="entry name" value="Peptidase_S8/S53_dom"/>
</dbReference>
<proteinExistence type="inferred from homology"/>
<keyword evidence="2 5" id="KW-0645">Protease</keyword>
<dbReference type="PRINTS" id="PR00723">
    <property type="entry name" value="SUBTILISIN"/>
</dbReference>
<dbReference type="KEGG" id="cprv:CYPRO_1352"/>
<dbReference type="SUPFAM" id="SSF52743">
    <property type="entry name" value="Subtilisin-like"/>
    <property type="match status" value="1"/>
</dbReference>
<feature type="region of interest" description="Disordered" evidence="6">
    <location>
        <begin position="510"/>
        <end position="534"/>
    </location>
</feature>
<feature type="active site" description="Charge relay system" evidence="5">
    <location>
        <position position="170"/>
    </location>
</feature>
<keyword evidence="3 5" id="KW-0378">Hydrolase</keyword>
<sequence>MIKQNTILRTALLALLVLLFQAGLKPGFAHTLNDDDPDRKPGYALLAQMMDNEHLSVIVHLAAPFQREGIMQEHQRQEQAAAIEQAQNSLFERHAQAVQEVRAAFTFIPYVALTTDAEGLRTLLADDEVLGIYEDLAAERQMDVSNALIGSPQVWNTGYTGSGSVVAVLDDSFDRNHPHFSGRVAGEACFSTNTGGRSSLCPDGEPIVIDEGAAGACSDCDHGIHVAGIVTGSGTNEGRTIEGVAKEAEVLGIQVFSIDENNRVTASFSDIMLGLEWTLSQKLDENVNVVAANMSLGGGRYFSICDNVLPPLKDISDLLTQANIAVIAASGNNGYTDSMSIPACISSIISVGNTETGKGGNSIEDRVRSTSNTAPFLDIFAPGHVIESAVLNNAYGNKGGTSMAAPHVAGAWALIRQKYPDAPVAVVLEMLQDTGVPITDSRNGINLTFPRIQVDAAMLGAPEIAVNPFGNSFRATPNSTYSFSIHISNSGERSLRAMLSDIPAPTPLRPLISSPGRSAVNTTQTPAPAPHAHPEVQSMTGLQAGLPHEPSACGESVEPAFWSARSGITYYTWTNGDGNVYGTNIRGNTAFGQYFSIPEPVLIRGIEVFIAQKAGSAGEALFQVLDYDTRTVIQTVPVSFSDIPDGSSMLFIPFDEPVTVSDDILIALDVSELDQHNPPGYELGLFSSVIGDIDGNEVKTRIKSGSGWSDGFDHELAFFLCTDSMPEFTIAYSSTLAEIAQNDETEITLTLTIAEGTLPGTYVRMLQVYANDPEQPITEIPITVEVEEAFSAIFEGPAEAWRFMGSPASGATYAELLSPIWTQGSENANAPSGDPTVLLYDGSNFVPVHDLSAEIPAGSGMAVYLFGADNISEPDVITWPKVLVLSGFEHSGDIDVSQRLNQGNEVFSLLSNPFNEAILYEGFIPEALSGSSGVGNVIYVYDHDFNPDPFESPDTPSGGSAGGGYRAWNGVAGSLQNGEIKPFQSFFVYNTVESGASLTIPQTARASAVPERPIATNPVLQLAARVNNREAGDMWLGFSEDGSPARTDRDALMLWPLDYAPFLLMYTLPQSGESEMMDALTIKNLPDFFTDELYVPVGIQAWQPGTNGFEPISGSAEMTWRHTESLPESWHIYLEDHQTGQLINLREENAYFFDLGESNEGASYQVHPPRPSDLHQISRLQLPNRSNTAAATRFGLRIQADPVSAPSTDTDLPQQLSLSQNYPNPFNPVTQITYALPESSDIRIEVFNVQGQRVAVLHQGAQAAGRHTVTFDASTLSSGLYLYRLQTASESITRKMMLIK</sequence>
<dbReference type="PROSITE" id="PS51892">
    <property type="entry name" value="SUBTILASE"/>
    <property type="match status" value="1"/>
</dbReference>
<name>A0A345UJF6_9BACT</name>
<dbReference type="Pfam" id="PF18962">
    <property type="entry name" value="Por_Secre_tail"/>
    <property type="match status" value="1"/>
</dbReference>
<feature type="domain" description="Peptidase S8/S53" evidence="7">
    <location>
        <begin position="161"/>
        <end position="434"/>
    </location>
</feature>
<evidence type="ECO:0000259" key="8">
    <source>
        <dbReference type="Pfam" id="PF18962"/>
    </source>
</evidence>
<evidence type="ECO:0000256" key="4">
    <source>
        <dbReference type="ARBA" id="ARBA00022825"/>
    </source>
</evidence>
<feature type="compositionally biased region" description="Polar residues" evidence="6">
    <location>
        <begin position="515"/>
        <end position="525"/>
    </location>
</feature>
<dbReference type="Pfam" id="PF00082">
    <property type="entry name" value="Peptidase_S8"/>
    <property type="match status" value="1"/>
</dbReference>
<feature type="active site" description="Charge relay system" evidence="5">
    <location>
        <position position="222"/>
    </location>
</feature>
<dbReference type="PANTHER" id="PTHR43806">
    <property type="entry name" value="PEPTIDASE S8"/>
    <property type="match status" value="1"/>
</dbReference>
<evidence type="ECO:0000313" key="9">
    <source>
        <dbReference type="EMBL" id="AXJ00608.1"/>
    </source>
</evidence>
<comment type="similarity">
    <text evidence="1 5">Belongs to the peptidase S8 family.</text>
</comment>
<dbReference type="OrthoDB" id="9813435at2"/>
<dbReference type="RefSeq" id="WP_114983880.1">
    <property type="nucleotide sequence ID" value="NZ_CP027806.1"/>
</dbReference>
<accession>A0A345UJF6</accession>
<dbReference type="GO" id="GO:0004252">
    <property type="term" value="F:serine-type endopeptidase activity"/>
    <property type="evidence" value="ECO:0007669"/>
    <property type="project" value="UniProtKB-UniRule"/>
</dbReference>
<feature type="domain" description="Secretion system C-terminal sorting" evidence="8">
    <location>
        <begin position="1222"/>
        <end position="1297"/>
    </location>
</feature>
<evidence type="ECO:0000313" key="10">
    <source>
        <dbReference type="Proteomes" id="UP000254808"/>
    </source>
</evidence>
<dbReference type="InterPro" id="IPR036852">
    <property type="entry name" value="Peptidase_S8/S53_dom_sf"/>
</dbReference>
<evidence type="ECO:0000256" key="2">
    <source>
        <dbReference type="ARBA" id="ARBA00022670"/>
    </source>
</evidence>
<dbReference type="InterPro" id="IPR026444">
    <property type="entry name" value="Secre_tail"/>
</dbReference>
<dbReference type="InterPro" id="IPR023828">
    <property type="entry name" value="Peptidase_S8_Ser-AS"/>
</dbReference>